<dbReference type="AlphaFoldDB" id="A0A5N6Q3G4"/>
<name>A0A5N6Q3G4_9ASTR</name>
<accession>A0A5N6Q3G4</accession>
<comment type="caution">
    <text evidence="1">The sequence shown here is derived from an EMBL/GenBank/DDBJ whole genome shotgun (WGS) entry which is preliminary data.</text>
</comment>
<reference evidence="1 2" key="1">
    <citation type="submission" date="2019-05" db="EMBL/GenBank/DDBJ databases">
        <title>Mikania micrantha, genome provides insights into the molecular mechanism of rapid growth.</title>
        <authorList>
            <person name="Liu B."/>
        </authorList>
    </citation>
    <scope>NUCLEOTIDE SEQUENCE [LARGE SCALE GENOMIC DNA]</scope>
    <source>
        <strain evidence="1">NLD-2019</strain>
        <tissue evidence="1">Leaf</tissue>
    </source>
</reference>
<sequence length="235" mass="27353">MIMKANVLPRGATFRTFKHAPFIFNSIARGTEWKYELLPRVHRLSSAREFVDVPRDDVVVHEEEEDVEFAGGNMETGGTALTMGDFYIPRREDEPVSGPEVTGFAPGTHGSPYYSYVYDSMAQARPAGFGGWTEAERLAFDRQSQEIAENRVFRRSMIYAQEEYRNRDFLFNEEIRHELDYERGYPYTVRPHPTDWANLPPYAETQQLPRSPFFTHLLIQQRQAHPRVLLARLQF</sequence>
<dbReference type="EMBL" id="SZYD01000001">
    <property type="protein sequence ID" value="KAD7478567.1"/>
    <property type="molecule type" value="Genomic_DNA"/>
</dbReference>
<organism evidence="1 2">
    <name type="scientific">Mikania micrantha</name>
    <name type="common">bitter vine</name>
    <dbReference type="NCBI Taxonomy" id="192012"/>
    <lineage>
        <taxon>Eukaryota</taxon>
        <taxon>Viridiplantae</taxon>
        <taxon>Streptophyta</taxon>
        <taxon>Embryophyta</taxon>
        <taxon>Tracheophyta</taxon>
        <taxon>Spermatophyta</taxon>
        <taxon>Magnoliopsida</taxon>
        <taxon>eudicotyledons</taxon>
        <taxon>Gunneridae</taxon>
        <taxon>Pentapetalae</taxon>
        <taxon>asterids</taxon>
        <taxon>campanulids</taxon>
        <taxon>Asterales</taxon>
        <taxon>Asteraceae</taxon>
        <taxon>Asteroideae</taxon>
        <taxon>Heliantheae alliance</taxon>
        <taxon>Eupatorieae</taxon>
        <taxon>Mikania</taxon>
    </lineage>
</organism>
<gene>
    <name evidence="1" type="ORF">E3N88_01703</name>
</gene>
<protein>
    <submittedName>
        <fullName evidence="1">Uncharacterized protein</fullName>
    </submittedName>
</protein>
<dbReference type="OrthoDB" id="10553434at2759"/>
<keyword evidence="2" id="KW-1185">Reference proteome</keyword>
<proteinExistence type="predicted"/>
<evidence type="ECO:0000313" key="1">
    <source>
        <dbReference type="EMBL" id="KAD7478567.1"/>
    </source>
</evidence>
<dbReference type="Proteomes" id="UP000326396">
    <property type="component" value="Linkage Group LG1"/>
</dbReference>
<evidence type="ECO:0000313" key="2">
    <source>
        <dbReference type="Proteomes" id="UP000326396"/>
    </source>
</evidence>